<organism evidence="3 4">
    <name type="scientific">Aeromonas allosaccharophila</name>
    <dbReference type="NCBI Taxonomy" id="656"/>
    <lineage>
        <taxon>Bacteria</taxon>
        <taxon>Pseudomonadati</taxon>
        <taxon>Pseudomonadota</taxon>
        <taxon>Gammaproteobacteria</taxon>
        <taxon>Aeromonadales</taxon>
        <taxon>Aeromonadaceae</taxon>
        <taxon>Aeromonas</taxon>
    </lineage>
</organism>
<dbReference type="EMBL" id="CP065745">
    <property type="protein sequence ID" value="QPR53299.1"/>
    <property type="molecule type" value="Genomic_DNA"/>
</dbReference>
<feature type="domain" description="GmrSD restriction endonucleases C-terminal" evidence="2">
    <location>
        <begin position="503"/>
        <end position="607"/>
    </location>
</feature>
<dbReference type="PANTHER" id="PTHR35149">
    <property type="entry name" value="SLL5132 PROTEIN"/>
    <property type="match status" value="1"/>
</dbReference>
<dbReference type="RefSeq" id="WP_197927740.1">
    <property type="nucleotide sequence ID" value="NZ_CP065745.1"/>
</dbReference>
<dbReference type="Pfam" id="PF07510">
    <property type="entry name" value="GmrSD_C"/>
    <property type="match status" value="1"/>
</dbReference>
<dbReference type="PANTHER" id="PTHR35149:SF1">
    <property type="entry name" value="DUF5655 DOMAIN-CONTAINING PROTEIN"/>
    <property type="match status" value="1"/>
</dbReference>
<dbReference type="InterPro" id="IPR004919">
    <property type="entry name" value="GmrSD_N"/>
</dbReference>
<evidence type="ECO:0000313" key="4">
    <source>
        <dbReference type="Proteomes" id="UP000595101"/>
    </source>
</evidence>
<evidence type="ECO:0000259" key="1">
    <source>
        <dbReference type="Pfam" id="PF03235"/>
    </source>
</evidence>
<dbReference type="KEGG" id="aall:I6G90_12500"/>
<dbReference type="Proteomes" id="UP000595101">
    <property type="component" value="Chromosome"/>
</dbReference>
<evidence type="ECO:0000313" key="3">
    <source>
        <dbReference type="EMBL" id="QPR53299.1"/>
    </source>
</evidence>
<name>A0A7T2PCM0_9GAMM</name>
<evidence type="ECO:0000259" key="2">
    <source>
        <dbReference type="Pfam" id="PF07510"/>
    </source>
</evidence>
<reference evidence="3 4" key="1">
    <citation type="submission" date="2020-12" db="EMBL/GenBank/DDBJ databases">
        <title>FDA dAtabase for Regulatory Grade micrObial Sequences (FDA-ARGOS): Supporting development and validation of Infectious Disease Dx tests.</title>
        <authorList>
            <person name="Sproer C."/>
            <person name="Gronow S."/>
            <person name="Severitt S."/>
            <person name="Schroder I."/>
            <person name="Tallon L."/>
            <person name="Sadzewicz L."/>
            <person name="Zhao X."/>
            <person name="Boylan J."/>
            <person name="Ott S."/>
            <person name="Bowen H."/>
            <person name="Vavikolanu K."/>
            <person name="Mehta A."/>
            <person name="Aluvathingal J."/>
            <person name="Nadendla S."/>
            <person name="Lowell S."/>
            <person name="Myers T."/>
            <person name="Yan Y."/>
            <person name="Sichtig H."/>
        </authorList>
    </citation>
    <scope>NUCLEOTIDE SEQUENCE [LARGE SCALE GENOMIC DNA]</scope>
    <source>
        <strain evidence="3 4">FDAARGOS_933</strain>
    </source>
</reference>
<dbReference type="Pfam" id="PF03235">
    <property type="entry name" value="GmrSD_N"/>
    <property type="match status" value="1"/>
</dbReference>
<proteinExistence type="predicted"/>
<protein>
    <submittedName>
        <fullName evidence="3">DUF262 domain-containing protein</fullName>
    </submittedName>
</protein>
<dbReference type="InterPro" id="IPR011089">
    <property type="entry name" value="GmrSD_C"/>
</dbReference>
<sequence>MKIQSLNDIFERRILRIPDYQRGYAWSSQQLDDFWEDIIQLDPNRVHYTGVVTLEPVKPHLWQKWEQDEWIIDGVGFKPFYIVDGQQRLTTSMILIQAILESIKGDVQLNYQSLETIRKRYVLYSADDGQRKSFIFGYEKDNPSDEYLKTMIFGERSHSNQYKETLYTQNLKTAKTYFKNKLSILSNDEIALVFKKLTQKLKFNLYEIDDEIDVFVTFETMNNRGKPLTSLELLKNRLIYLSTLYHNHEGHEVLRSKINSAWKTMYEYLGMNPDSPLDEDTFLRNHWTMYFKYSRNKGDDYIKYLLNEKYTARNVTHPKDEQERISVEEISNYVESLQESIRHWFYIHNPYFYLPNYNNDDNKLLLDRLQRLSFRAFRPLLLAAFVSKQPVKDINDLLIAAERYNFTLFSLCHRRSNTGDSEFFGMARELLKGQQTINSVINSINEWVDYYYDPDRFYNYISEKYELGQQGFFKWDSLRYFLFEYDAWLTKRSKQHSIKLSWNQLKINSNDKVTIEHIFPQTPSNQYWQERFGSFNKEQITWITNSLGNLVPLSLAKNSSLQNDDFKDKKNNGSGVGYYNGSASENEIAQLDEWLPESILLRGLELLQFMETRWRISLGDERFKAKLLHLDFIFDKNKDLTQ</sequence>
<dbReference type="GeneID" id="60786440"/>
<dbReference type="AlphaFoldDB" id="A0A7T2PCM0"/>
<gene>
    <name evidence="3" type="ORF">I6G90_12500</name>
</gene>
<feature type="domain" description="GmrSD restriction endonucleases N-terminal" evidence="1">
    <location>
        <begin position="7"/>
        <end position="238"/>
    </location>
</feature>
<accession>A0A7T2PCM0</accession>